<comment type="caution">
    <text evidence="1">The sequence shown here is derived from an EMBL/GenBank/DDBJ whole genome shotgun (WGS) entry which is preliminary data.</text>
</comment>
<evidence type="ECO:0000313" key="1">
    <source>
        <dbReference type="EMBL" id="KAI0027547.1"/>
    </source>
</evidence>
<accession>A0ACB8Q7D4</accession>
<dbReference type="Proteomes" id="UP000814128">
    <property type="component" value="Unassembled WGS sequence"/>
</dbReference>
<sequence>MATLSTSCDDSFFFSGNTYGSNDVESCFYVRILEDGGKRHHHTRASPLTLHSLLTWTNPGPVLTKKGVPSKRQPAPHKDEPWHFYTAQLLHYGLKPLKTKAAAKKALLAAFGGGTTLQVPQHILTLQQKLRAEWLVVHAKVKVQHEEERATKERALAEQRLEARWKHAQIVADSDEEHSEVHVKPGASKKRKPEAPATTTAPAKKAKPTGKFTSLDTCGKYEIFAPRLSDEYGDVGFVLELSPSTRVKHIWGSFHFGVVMGILRCDALPTTAGEPCSFKWRGEETDEGQMYFGDNTGTLTFLGGGAIRGVFSGPVFGESTKFSGQQDPDLTRRVMWSKSIRGWKDRWRGYNSRSCNAAAARRWGQWHPDRDFKERAADSDTTLDLLDTRGDFVVTAPELGRQWDVASGELTLKLSPSSTGRHLWGRFDFGIVSGVLRCDVLPTTVNSSCIFTWRGTESGENEMTFSDFNTGTITFHGGGHISGTIAADLFQSVEFTGAQSQKTWLKQVKAWKGEWRSINERTYHAASIARWGKWSEELDHKEPPAESDTSDGEGSDDESRKSWDEQGSHEYADEDAFAFAR</sequence>
<reference evidence="1" key="2">
    <citation type="journal article" date="2022" name="New Phytol.">
        <title>Evolutionary transition to the ectomycorrhizal habit in the genomes of a hyperdiverse lineage of mushroom-forming fungi.</title>
        <authorList>
            <person name="Looney B."/>
            <person name="Miyauchi S."/>
            <person name="Morin E."/>
            <person name="Drula E."/>
            <person name="Courty P.E."/>
            <person name="Kohler A."/>
            <person name="Kuo A."/>
            <person name="LaButti K."/>
            <person name="Pangilinan J."/>
            <person name="Lipzen A."/>
            <person name="Riley R."/>
            <person name="Andreopoulos W."/>
            <person name="He G."/>
            <person name="Johnson J."/>
            <person name="Nolan M."/>
            <person name="Tritt A."/>
            <person name="Barry K.W."/>
            <person name="Grigoriev I.V."/>
            <person name="Nagy L.G."/>
            <person name="Hibbett D."/>
            <person name="Henrissat B."/>
            <person name="Matheny P.B."/>
            <person name="Labbe J."/>
            <person name="Martin F.M."/>
        </authorList>
    </citation>
    <scope>NUCLEOTIDE SEQUENCE</scope>
    <source>
        <strain evidence="1">EC-137</strain>
    </source>
</reference>
<reference evidence="1" key="1">
    <citation type="submission" date="2021-02" db="EMBL/GenBank/DDBJ databases">
        <authorList>
            <consortium name="DOE Joint Genome Institute"/>
            <person name="Ahrendt S."/>
            <person name="Looney B.P."/>
            <person name="Miyauchi S."/>
            <person name="Morin E."/>
            <person name="Drula E."/>
            <person name="Courty P.E."/>
            <person name="Chicoki N."/>
            <person name="Fauchery L."/>
            <person name="Kohler A."/>
            <person name="Kuo A."/>
            <person name="Labutti K."/>
            <person name="Pangilinan J."/>
            <person name="Lipzen A."/>
            <person name="Riley R."/>
            <person name="Andreopoulos W."/>
            <person name="He G."/>
            <person name="Johnson J."/>
            <person name="Barry K.W."/>
            <person name="Grigoriev I.V."/>
            <person name="Nagy L."/>
            <person name="Hibbett D."/>
            <person name="Henrissat B."/>
            <person name="Matheny P.B."/>
            <person name="Labbe J."/>
            <person name="Martin F."/>
        </authorList>
    </citation>
    <scope>NUCLEOTIDE SEQUENCE</scope>
    <source>
        <strain evidence="1">EC-137</strain>
    </source>
</reference>
<evidence type="ECO:0000313" key="2">
    <source>
        <dbReference type="Proteomes" id="UP000814128"/>
    </source>
</evidence>
<keyword evidence="2" id="KW-1185">Reference proteome</keyword>
<gene>
    <name evidence="1" type="ORF">K488DRAFT_90731</name>
</gene>
<dbReference type="EMBL" id="MU273882">
    <property type="protein sequence ID" value="KAI0027547.1"/>
    <property type="molecule type" value="Genomic_DNA"/>
</dbReference>
<organism evidence="1 2">
    <name type="scientific">Vararia minispora EC-137</name>
    <dbReference type="NCBI Taxonomy" id="1314806"/>
    <lineage>
        <taxon>Eukaryota</taxon>
        <taxon>Fungi</taxon>
        <taxon>Dikarya</taxon>
        <taxon>Basidiomycota</taxon>
        <taxon>Agaricomycotina</taxon>
        <taxon>Agaricomycetes</taxon>
        <taxon>Russulales</taxon>
        <taxon>Lachnocladiaceae</taxon>
        <taxon>Vararia</taxon>
    </lineage>
</organism>
<proteinExistence type="predicted"/>
<protein>
    <submittedName>
        <fullName evidence="1">Uncharacterized protein</fullName>
    </submittedName>
</protein>
<name>A0ACB8Q7D4_9AGAM</name>